<dbReference type="InterPro" id="IPR032816">
    <property type="entry name" value="VTT_dom"/>
</dbReference>
<proteinExistence type="predicted"/>
<sequence length="292" mass="31169">MTTKSFKGMGNAAKLGLVGLLATTGGLYVAINNAYGGDKRAMMDKLHVLADGLGPSAMPVFICVHTIAIALCFPYAIIFEAAASFLFGFLRGILCVFCAKVMGAALAFWLGRALFRSFSWANNTVKKNKYFNVLNKGVARDGWKFVLLARFSPVPSYIINYGLAATDVDFFVDFLLPTVAGGLPMIIQNTSIGSFTSAATQLGADGAGAKPGMLSYVLPAIGIISSIMITWRIKKYATVDAFGSGDDSSAAIKEKERIVVKDKGWAKPTGGDSLVHPTIHGLHMRTVKHLAE</sequence>
<dbReference type="FunCoup" id="A0A7I4BNH7">
    <property type="interactions" value="1181"/>
</dbReference>
<accession>A0A7I4BNH7</accession>
<organism evidence="3 4">
    <name type="scientific">Physcomitrium patens</name>
    <name type="common">Spreading-leaved earth moss</name>
    <name type="synonym">Physcomitrella patens</name>
    <dbReference type="NCBI Taxonomy" id="3218"/>
    <lineage>
        <taxon>Eukaryota</taxon>
        <taxon>Viridiplantae</taxon>
        <taxon>Streptophyta</taxon>
        <taxon>Embryophyta</taxon>
        <taxon>Bryophyta</taxon>
        <taxon>Bryophytina</taxon>
        <taxon>Bryopsida</taxon>
        <taxon>Funariidae</taxon>
        <taxon>Funariales</taxon>
        <taxon>Funariaceae</taxon>
        <taxon>Physcomitrium</taxon>
    </lineage>
</organism>
<dbReference type="KEGG" id="ppp:112272850"/>
<reference evidence="3" key="3">
    <citation type="submission" date="2020-12" db="UniProtKB">
        <authorList>
            <consortium name="EnsemblPlants"/>
        </authorList>
    </citation>
    <scope>IDENTIFICATION</scope>
</reference>
<keyword evidence="1" id="KW-0812">Transmembrane</keyword>
<protein>
    <recommendedName>
        <fullName evidence="2">VTT domain-containing protein</fullName>
    </recommendedName>
</protein>
<feature type="transmembrane region" description="Helical" evidence="1">
    <location>
        <begin position="213"/>
        <end position="231"/>
    </location>
</feature>
<dbReference type="PANTHER" id="PTHR47699:SF1">
    <property type="entry name" value="SNARE ASSOCIATED GOLGI PROTEIN FAMILY"/>
    <property type="match status" value="1"/>
</dbReference>
<reference evidence="3 4" key="2">
    <citation type="journal article" date="2018" name="Plant J.">
        <title>The Physcomitrella patens chromosome-scale assembly reveals moss genome structure and evolution.</title>
        <authorList>
            <person name="Lang D."/>
            <person name="Ullrich K.K."/>
            <person name="Murat F."/>
            <person name="Fuchs J."/>
            <person name="Jenkins J."/>
            <person name="Haas F.B."/>
            <person name="Piednoel M."/>
            <person name="Gundlach H."/>
            <person name="Van Bel M."/>
            <person name="Meyberg R."/>
            <person name="Vives C."/>
            <person name="Morata J."/>
            <person name="Symeonidi A."/>
            <person name="Hiss M."/>
            <person name="Muchero W."/>
            <person name="Kamisugi Y."/>
            <person name="Saleh O."/>
            <person name="Blanc G."/>
            <person name="Decker E.L."/>
            <person name="van Gessel N."/>
            <person name="Grimwood J."/>
            <person name="Hayes R.D."/>
            <person name="Graham S.W."/>
            <person name="Gunter L.E."/>
            <person name="McDaniel S.F."/>
            <person name="Hoernstein S.N.W."/>
            <person name="Larsson A."/>
            <person name="Li F.W."/>
            <person name="Perroud P.F."/>
            <person name="Phillips J."/>
            <person name="Ranjan P."/>
            <person name="Rokshar D.S."/>
            <person name="Rothfels C.J."/>
            <person name="Schneider L."/>
            <person name="Shu S."/>
            <person name="Stevenson D.W."/>
            <person name="Thummler F."/>
            <person name="Tillich M."/>
            <person name="Villarreal Aguilar J.C."/>
            <person name="Widiez T."/>
            <person name="Wong G.K."/>
            <person name="Wymore A."/>
            <person name="Zhang Y."/>
            <person name="Zimmer A.D."/>
            <person name="Quatrano R.S."/>
            <person name="Mayer K.F.X."/>
            <person name="Goodstein D."/>
            <person name="Casacuberta J.M."/>
            <person name="Vandepoele K."/>
            <person name="Reski R."/>
            <person name="Cuming A.C."/>
            <person name="Tuskan G.A."/>
            <person name="Maumus F."/>
            <person name="Salse J."/>
            <person name="Schmutz J."/>
            <person name="Rensing S.A."/>
        </authorList>
    </citation>
    <scope>NUCLEOTIDE SEQUENCE [LARGE SCALE GENOMIC DNA]</scope>
    <source>
        <strain evidence="3 4">cv. Gransden 2004</strain>
    </source>
</reference>
<keyword evidence="4" id="KW-1185">Reference proteome</keyword>
<dbReference type="PANTHER" id="PTHR47699">
    <property type="entry name" value="SNARE ASSOCIATED GOLGI PROTEIN FAMILY"/>
    <property type="match status" value="1"/>
</dbReference>
<dbReference type="EnsemblPlants" id="Pp3c19_21680V3.4">
    <property type="protein sequence ID" value="Pp3c19_21680V3.4"/>
    <property type="gene ID" value="Pp3c19_21680"/>
</dbReference>
<feature type="transmembrane region" description="Helical" evidence="1">
    <location>
        <begin position="12"/>
        <end position="36"/>
    </location>
</feature>
<evidence type="ECO:0000259" key="2">
    <source>
        <dbReference type="Pfam" id="PF09335"/>
    </source>
</evidence>
<evidence type="ECO:0000313" key="4">
    <source>
        <dbReference type="Proteomes" id="UP000006727"/>
    </source>
</evidence>
<evidence type="ECO:0000256" key="1">
    <source>
        <dbReference type="SAM" id="Phobius"/>
    </source>
</evidence>
<reference evidence="3 4" key="1">
    <citation type="journal article" date="2008" name="Science">
        <title>The Physcomitrella genome reveals evolutionary insights into the conquest of land by plants.</title>
        <authorList>
            <person name="Rensing S."/>
            <person name="Lang D."/>
            <person name="Zimmer A."/>
            <person name="Terry A."/>
            <person name="Salamov A."/>
            <person name="Shapiro H."/>
            <person name="Nishiyama T."/>
            <person name="Perroud P.-F."/>
            <person name="Lindquist E."/>
            <person name="Kamisugi Y."/>
            <person name="Tanahashi T."/>
            <person name="Sakakibara K."/>
            <person name="Fujita T."/>
            <person name="Oishi K."/>
            <person name="Shin-I T."/>
            <person name="Kuroki Y."/>
            <person name="Toyoda A."/>
            <person name="Suzuki Y."/>
            <person name="Hashimoto A."/>
            <person name="Yamaguchi K."/>
            <person name="Sugano A."/>
            <person name="Kohara Y."/>
            <person name="Fujiyama A."/>
            <person name="Anterola A."/>
            <person name="Aoki S."/>
            <person name="Ashton N."/>
            <person name="Barbazuk W.B."/>
            <person name="Barker E."/>
            <person name="Bennetzen J."/>
            <person name="Bezanilla M."/>
            <person name="Blankenship R."/>
            <person name="Cho S.H."/>
            <person name="Dutcher S."/>
            <person name="Estelle M."/>
            <person name="Fawcett J.A."/>
            <person name="Gundlach H."/>
            <person name="Hanada K."/>
            <person name="Heyl A."/>
            <person name="Hicks K.A."/>
            <person name="Hugh J."/>
            <person name="Lohr M."/>
            <person name="Mayer K."/>
            <person name="Melkozernov A."/>
            <person name="Murata T."/>
            <person name="Nelson D."/>
            <person name="Pils B."/>
            <person name="Prigge M."/>
            <person name="Reiss B."/>
            <person name="Renner T."/>
            <person name="Rombauts S."/>
            <person name="Rushton P."/>
            <person name="Sanderfoot A."/>
            <person name="Schween G."/>
            <person name="Shiu S.-H."/>
            <person name="Stueber K."/>
            <person name="Theodoulou F.L."/>
            <person name="Tu H."/>
            <person name="Van de Peer Y."/>
            <person name="Verrier P.J."/>
            <person name="Waters E."/>
            <person name="Wood A."/>
            <person name="Yang L."/>
            <person name="Cove D."/>
            <person name="Cuming A."/>
            <person name="Hasebe M."/>
            <person name="Lucas S."/>
            <person name="Mishler D.B."/>
            <person name="Reski R."/>
            <person name="Grigoriev I."/>
            <person name="Quatrano R.S."/>
            <person name="Boore J.L."/>
        </authorList>
    </citation>
    <scope>NUCLEOTIDE SEQUENCE [LARGE SCALE GENOMIC DNA]</scope>
    <source>
        <strain evidence="3 4">cv. Gransden 2004</strain>
    </source>
</reference>
<dbReference type="InParanoid" id="A0A7I4BNH7"/>
<dbReference type="GeneID" id="112272850"/>
<dbReference type="Proteomes" id="UP000006727">
    <property type="component" value="Chromosome 19"/>
</dbReference>
<name>A0A7I4BNH7_PHYPA</name>
<dbReference type="Pfam" id="PF09335">
    <property type="entry name" value="VTT_dom"/>
    <property type="match status" value="1"/>
</dbReference>
<dbReference type="RefSeq" id="XP_024356776.1">
    <property type="nucleotide sequence ID" value="XM_024501008.2"/>
</dbReference>
<feature type="transmembrane region" description="Helical" evidence="1">
    <location>
        <begin position="56"/>
        <end position="77"/>
    </location>
</feature>
<feature type="domain" description="VTT" evidence="2">
    <location>
        <begin position="73"/>
        <end position="194"/>
    </location>
</feature>
<evidence type="ECO:0000313" key="3">
    <source>
        <dbReference type="EnsemblPlants" id="Pp3c19_21680V3.4"/>
    </source>
</evidence>
<dbReference type="OrthoDB" id="166803at2759"/>
<feature type="transmembrane region" description="Helical" evidence="1">
    <location>
        <begin position="89"/>
        <end position="110"/>
    </location>
</feature>
<keyword evidence="1" id="KW-0472">Membrane</keyword>
<keyword evidence="1" id="KW-1133">Transmembrane helix</keyword>
<dbReference type="EMBL" id="ABEU02000019">
    <property type="status" value="NOT_ANNOTATED_CDS"/>
    <property type="molecule type" value="Genomic_DNA"/>
</dbReference>
<dbReference type="Gramene" id="Pp3c19_21680V3.4">
    <property type="protein sequence ID" value="Pp3c19_21680V3.4"/>
    <property type="gene ID" value="Pp3c19_21680"/>
</dbReference>
<dbReference type="AlphaFoldDB" id="A0A7I4BNH7"/>
<gene>
    <name evidence="3" type="primary">LOC112272850</name>
</gene>